<evidence type="ECO:0000313" key="3">
    <source>
        <dbReference type="Proteomes" id="UP000003704"/>
    </source>
</evidence>
<dbReference type="PATRIC" id="fig|1172194.4.peg.1101"/>
<dbReference type="SUPFAM" id="SSF51556">
    <property type="entry name" value="Metallo-dependent hydrolases"/>
    <property type="match status" value="1"/>
</dbReference>
<protein>
    <recommendedName>
        <fullName evidence="4">Membrane dipeptidase (Peptidase family M19)</fullName>
    </recommendedName>
</protein>
<sequence length="806" mass="87111">MKRRFARTAAALCVMIFLSGLLAACEAHGPSGVVPGDGPDDPSGPSGEQTIYSFANGCYTLQSDSGYVALDASGADYTLSDDASKAVAFTMRPTALGSYLLMSGYRRAAGERGSKSLLGIRDPGGEFLDAAGNFIGEVGNLIAGVGDITAIVLDPLAPGGGIIREGGEVIGGVGGGIGGIDIDPSLAMVNEANDLAVWNLLPASNRRFSLTSAITGQRLAASHGILALTSATTAGIDTEFKLAPTQGCAAYPEVDTNAQLIDKRGPAIYLRDVPLFAKSAGASQIGAHDLYGYVDGHSHITAYEFIGGRVNYGDPFHKFGVDHALDDCEVNHGPQGILGIVETVTSGFNPVHETKGWPSFNFWPRHDSLQHHQSYYKWIERSYLGGLRLLVNHYTGNEILCQLNPQKQNDCHFEVNWRLQAQRLREMQDYIDAQNGGPGKGWFRIVTSPADARRVIESGKLAVVQGIEISKIFDCGEFLDVPECTREQIVERLDAAYAAGIRHIFPIHKFDNAFGGVVPDEALGIGTILYAGNVAETGHPIEFEACPESFGDDSATRPDSANPLGIIDQLLRQLEYINGQLSQAMPIPPLAPSSEHGLCNKRGITELGQFFVQELMRRRMFIEVDHSSLGVIDRILELAENNGYPGLISSHDWLYSEQLLDRLAASGGMIGRFASSRSGWVDRLIKVEDRPARHRVAGVVGTGLATDVNGIASLPGNSGAADTPLYPFTSVDGRVRFDRQVTGDHVFDLYDGRGVSHYGMYPDQIADMQLHTDDRTPAQVDQALRELFSSAEVYLRLWEATEAWKQ</sequence>
<name>I8TB60_9GAMM</name>
<dbReference type="STRING" id="1172194.WQQ_11470"/>
<proteinExistence type="predicted"/>
<evidence type="ECO:0000313" key="2">
    <source>
        <dbReference type="EMBL" id="EIT71010.1"/>
    </source>
</evidence>
<comment type="caution">
    <text evidence="2">The sequence shown here is derived from an EMBL/GenBank/DDBJ whole genome shotgun (WGS) entry which is preliminary data.</text>
</comment>
<dbReference type="OrthoDB" id="6071905at2"/>
<dbReference type="Gene3D" id="3.20.20.140">
    <property type="entry name" value="Metal-dependent hydrolases"/>
    <property type="match status" value="1"/>
</dbReference>
<evidence type="ECO:0008006" key="4">
    <source>
        <dbReference type="Google" id="ProtNLM"/>
    </source>
</evidence>
<gene>
    <name evidence="2" type="ORF">WQQ_11470</name>
</gene>
<feature type="chain" id="PRO_5003714249" description="Membrane dipeptidase (Peptidase family M19)" evidence="1">
    <location>
        <begin position="24"/>
        <end position="806"/>
    </location>
</feature>
<dbReference type="Proteomes" id="UP000003704">
    <property type="component" value="Unassembled WGS sequence"/>
</dbReference>
<keyword evidence="1" id="KW-0732">Signal</keyword>
<keyword evidence="3" id="KW-1185">Reference proteome</keyword>
<dbReference type="RefSeq" id="WP_007184102.1">
    <property type="nucleotide sequence ID" value="NZ_AKGD01000001.1"/>
</dbReference>
<dbReference type="PROSITE" id="PS51257">
    <property type="entry name" value="PROKAR_LIPOPROTEIN"/>
    <property type="match status" value="1"/>
</dbReference>
<dbReference type="AlphaFoldDB" id="I8TB60"/>
<dbReference type="EMBL" id="AKGD01000001">
    <property type="protein sequence ID" value="EIT71010.1"/>
    <property type="molecule type" value="Genomic_DNA"/>
</dbReference>
<organism evidence="2 3">
    <name type="scientific">Hydrocarboniphaga effusa AP103</name>
    <dbReference type="NCBI Taxonomy" id="1172194"/>
    <lineage>
        <taxon>Bacteria</taxon>
        <taxon>Pseudomonadati</taxon>
        <taxon>Pseudomonadota</taxon>
        <taxon>Gammaproteobacteria</taxon>
        <taxon>Nevskiales</taxon>
        <taxon>Nevskiaceae</taxon>
        <taxon>Hydrocarboniphaga</taxon>
    </lineage>
</organism>
<accession>I8TB60</accession>
<dbReference type="InterPro" id="IPR032466">
    <property type="entry name" value="Metal_Hydrolase"/>
</dbReference>
<evidence type="ECO:0000256" key="1">
    <source>
        <dbReference type="SAM" id="SignalP"/>
    </source>
</evidence>
<feature type="signal peptide" evidence="1">
    <location>
        <begin position="1"/>
        <end position="23"/>
    </location>
</feature>
<reference evidence="2 3" key="1">
    <citation type="journal article" date="2012" name="J. Bacteriol.">
        <title>Genome Sequence of n-Alkane-Degrading Hydrocarboniphaga effusa Strain AP103T (ATCC BAA-332T).</title>
        <authorList>
            <person name="Chang H.K."/>
            <person name="Zylstra G.J."/>
            <person name="Chae J.C."/>
        </authorList>
    </citation>
    <scope>NUCLEOTIDE SEQUENCE [LARGE SCALE GENOMIC DNA]</scope>
    <source>
        <strain evidence="2 3">AP103</strain>
    </source>
</reference>